<keyword evidence="2" id="KW-0201">Cytochrome c-type biogenesis</keyword>
<gene>
    <name evidence="6" type="ORF">AVDCRST_MAG18-1878</name>
</gene>
<feature type="transmembrane region" description="Helical" evidence="3">
    <location>
        <begin position="433"/>
        <end position="452"/>
    </location>
</feature>
<evidence type="ECO:0000256" key="2">
    <source>
        <dbReference type="ARBA" id="ARBA00022748"/>
    </source>
</evidence>
<evidence type="ECO:0000313" key="6">
    <source>
        <dbReference type="EMBL" id="CAA9570074.1"/>
    </source>
</evidence>
<proteinExistence type="inferred from homology"/>
<dbReference type="PANTHER" id="PTHR43653:SF1">
    <property type="entry name" value="CYTOCHROME C-TYPE BIOGENESIS PROTEIN CCMF"/>
    <property type="match status" value="1"/>
</dbReference>
<dbReference type="InterPro" id="IPR032523">
    <property type="entry name" value="CcmF_C"/>
</dbReference>
<feature type="transmembrane region" description="Helical" evidence="3">
    <location>
        <begin position="359"/>
        <end position="382"/>
    </location>
</feature>
<keyword evidence="3" id="KW-0812">Transmembrane</keyword>
<feature type="transmembrane region" description="Helical" evidence="3">
    <location>
        <begin position="251"/>
        <end position="269"/>
    </location>
</feature>
<dbReference type="AlphaFoldDB" id="A0A6J4VAK7"/>
<evidence type="ECO:0000259" key="5">
    <source>
        <dbReference type="Pfam" id="PF16327"/>
    </source>
</evidence>
<feature type="transmembrane region" description="Helical" evidence="3">
    <location>
        <begin position="508"/>
        <end position="527"/>
    </location>
</feature>
<sequence length="672" mass="72772">MADIGQIAVFAAFLICCFGVWAAIYGGWRGAAEFSTSARHAVIALAALLAAASGILVAAFLTHDFGVAYVAEHSSRSMPAIYVGAAFYSGMEGSLLYWATTLGLLGAAATLSLWRTSHGGSRIAAQLLPGFIACLLAIEAFFTFLMAFVARPFATNAGGVVPPDGAGLNPLLRDWGMLIHPPMLLAGYMSWTIPFCFAIAALVSGRVDNAWLPLVRRWTLFAWALLGFGNLLGAWWAYHVLGWGGYWGWDPVENCAIMPWLTGTAFLHSIQVQERRGTLKIWNMALVTLTFCLAIFGTFIVRSGVLQSVHAFALSSIGPYYFAFLAVIVIGSVALLFWRMPALRAERDLDSLLSREAAFLLNNLLFIAVTFAIFWGTIFPLISEAIRDVKVSVGAPYFQMVNGPILLGIVLLMGIGPLLPWRRATRRQLGKAFLVPLVVALGLTGILFAVGIREAPAVVGVFCCLFVAATIVAEFVAGARARRAGLGEGYATAVYGLLRRNGRRYGGYIIHLGIVALALGVLGSQVYQEERQVTLAPGQTAQIGRYTVQLQDRIEYVDGDRRVDEARLNISDGDKTLGQMRPNKAFYRGFENQATTSVAIRTNAREDLYIVLTTWDSKGATLLLVVNPLVVWLWIGGAIVLVGTVFTMWPRPATSPVRVAAPARGEAMAYGD</sequence>
<reference evidence="6" key="1">
    <citation type="submission" date="2020-02" db="EMBL/GenBank/DDBJ databases">
        <authorList>
            <person name="Meier V. D."/>
        </authorList>
    </citation>
    <scope>NUCLEOTIDE SEQUENCE</scope>
    <source>
        <strain evidence="6">AVDCRST_MAG18</strain>
    </source>
</reference>
<dbReference type="PRINTS" id="PR01410">
    <property type="entry name" value="CCBIOGENESIS"/>
</dbReference>
<feature type="domain" description="Cytochrome c assembly protein" evidence="4">
    <location>
        <begin position="89"/>
        <end position="303"/>
    </location>
</feature>
<keyword evidence="6" id="KW-0456">Lyase</keyword>
<feature type="transmembrane region" description="Helical" evidence="3">
    <location>
        <begin position="219"/>
        <end position="239"/>
    </location>
</feature>
<evidence type="ECO:0000256" key="1">
    <source>
        <dbReference type="ARBA" id="ARBA00009186"/>
    </source>
</evidence>
<evidence type="ECO:0000259" key="4">
    <source>
        <dbReference type="Pfam" id="PF01578"/>
    </source>
</evidence>
<feature type="transmembrane region" description="Helical" evidence="3">
    <location>
        <begin position="458"/>
        <end position="477"/>
    </location>
</feature>
<feature type="transmembrane region" description="Helical" evidence="3">
    <location>
        <begin position="629"/>
        <end position="649"/>
    </location>
</feature>
<dbReference type="InterPro" id="IPR003567">
    <property type="entry name" value="Cyt_c_biogenesis"/>
</dbReference>
<feature type="transmembrane region" description="Helical" evidence="3">
    <location>
        <begin position="40"/>
        <end position="61"/>
    </location>
</feature>
<dbReference type="EMBL" id="CADCWN010000148">
    <property type="protein sequence ID" value="CAA9570074.1"/>
    <property type="molecule type" value="Genomic_DNA"/>
</dbReference>
<keyword evidence="3" id="KW-0472">Membrane</keyword>
<organism evidence="6">
    <name type="scientific">uncultured Thermomicrobiales bacterium</name>
    <dbReference type="NCBI Taxonomy" id="1645740"/>
    <lineage>
        <taxon>Bacteria</taxon>
        <taxon>Pseudomonadati</taxon>
        <taxon>Thermomicrobiota</taxon>
        <taxon>Thermomicrobia</taxon>
        <taxon>Thermomicrobiales</taxon>
        <taxon>environmental samples</taxon>
    </lineage>
</organism>
<dbReference type="GO" id="GO:0017004">
    <property type="term" value="P:cytochrome complex assembly"/>
    <property type="evidence" value="ECO:0007669"/>
    <property type="project" value="UniProtKB-KW"/>
</dbReference>
<name>A0A6J4VAK7_9BACT</name>
<feature type="transmembrane region" description="Helical" evidence="3">
    <location>
        <begin position="95"/>
        <end position="115"/>
    </location>
</feature>
<dbReference type="GO" id="GO:0020037">
    <property type="term" value="F:heme binding"/>
    <property type="evidence" value="ECO:0007669"/>
    <property type="project" value="InterPro"/>
</dbReference>
<dbReference type="GO" id="GO:0016829">
    <property type="term" value="F:lyase activity"/>
    <property type="evidence" value="ECO:0007669"/>
    <property type="project" value="UniProtKB-KW"/>
</dbReference>
<dbReference type="PANTHER" id="PTHR43653">
    <property type="entry name" value="CYTOCHROME C ASSEMBLY PROTEIN-RELATED"/>
    <property type="match status" value="1"/>
</dbReference>
<keyword evidence="3" id="KW-1133">Transmembrane helix</keyword>
<feature type="transmembrane region" description="Helical" evidence="3">
    <location>
        <begin position="320"/>
        <end position="338"/>
    </location>
</feature>
<dbReference type="GO" id="GO:0015232">
    <property type="term" value="F:heme transmembrane transporter activity"/>
    <property type="evidence" value="ECO:0007669"/>
    <property type="project" value="InterPro"/>
</dbReference>
<dbReference type="Pfam" id="PF16327">
    <property type="entry name" value="CcmF_C"/>
    <property type="match status" value="1"/>
</dbReference>
<dbReference type="GO" id="GO:0016020">
    <property type="term" value="C:membrane"/>
    <property type="evidence" value="ECO:0007669"/>
    <property type="project" value="InterPro"/>
</dbReference>
<feature type="domain" description="Cytochrome c-type biogenesis protein CcmF C-terminal" evidence="5">
    <location>
        <begin position="323"/>
        <end position="649"/>
    </location>
</feature>
<dbReference type="InterPro" id="IPR002541">
    <property type="entry name" value="Cyt_c_assembly"/>
</dbReference>
<feature type="transmembrane region" description="Helical" evidence="3">
    <location>
        <begin position="127"/>
        <end position="150"/>
    </location>
</feature>
<feature type="transmembrane region" description="Helical" evidence="3">
    <location>
        <begin position="185"/>
        <end position="207"/>
    </location>
</feature>
<protein>
    <submittedName>
        <fullName evidence="6">Cytochrome c heme lyase subunit CcmF</fullName>
    </submittedName>
</protein>
<feature type="transmembrane region" description="Helical" evidence="3">
    <location>
        <begin position="402"/>
        <end position="421"/>
    </location>
</feature>
<comment type="similarity">
    <text evidence="1">Belongs to the CcmF/CycK/Ccl1/NrfE/CcsA family.</text>
</comment>
<accession>A0A6J4VAK7</accession>
<feature type="transmembrane region" description="Helical" evidence="3">
    <location>
        <begin position="6"/>
        <end position="28"/>
    </location>
</feature>
<dbReference type="Pfam" id="PF01578">
    <property type="entry name" value="Cytochrom_C_asm"/>
    <property type="match status" value="1"/>
</dbReference>
<evidence type="ECO:0000256" key="3">
    <source>
        <dbReference type="SAM" id="Phobius"/>
    </source>
</evidence>
<feature type="transmembrane region" description="Helical" evidence="3">
    <location>
        <begin position="281"/>
        <end position="300"/>
    </location>
</feature>